<evidence type="ECO:0000256" key="6">
    <source>
        <dbReference type="SAM" id="MobiDB-lite"/>
    </source>
</evidence>
<dbReference type="STRING" id="4555.A0A368RSQ8"/>
<feature type="transmembrane region" description="Helical" evidence="7">
    <location>
        <begin position="184"/>
        <end position="208"/>
    </location>
</feature>
<comment type="subcellular location">
    <subcellularLocation>
        <location evidence="1">Membrane</location>
        <topology evidence="1">Multi-pass membrane protein</topology>
    </subcellularLocation>
</comment>
<reference evidence="8" key="1">
    <citation type="journal article" date="2012" name="Nat. Biotechnol.">
        <title>Reference genome sequence of the model plant Setaria.</title>
        <authorList>
            <person name="Bennetzen J.L."/>
            <person name="Schmutz J."/>
            <person name="Wang H."/>
            <person name="Percifield R."/>
            <person name="Hawkins J."/>
            <person name="Pontaroli A.C."/>
            <person name="Estep M."/>
            <person name="Feng L."/>
            <person name="Vaughn J.N."/>
            <person name="Grimwood J."/>
            <person name="Jenkins J."/>
            <person name="Barry K."/>
            <person name="Lindquist E."/>
            <person name="Hellsten U."/>
            <person name="Deshpande S."/>
            <person name="Wang X."/>
            <person name="Wu X."/>
            <person name="Mitros T."/>
            <person name="Triplett J."/>
            <person name="Yang X."/>
            <person name="Ye C.Y."/>
            <person name="Mauro-Herrera M."/>
            <person name="Wang L."/>
            <person name="Li P."/>
            <person name="Sharma M."/>
            <person name="Sharma R."/>
            <person name="Ronald P.C."/>
            <person name="Panaud O."/>
            <person name="Kellogg E.A."/>
            <person name="Brutnell T.P."/>
            <person name="Doust A.N."/>
            <person name="Tuskan G.A."/>
            <person name="Rokhsar D."/>
            <person name="Devos K.M."/>
        </authorList>
    </citation>
    <scope>NUCLEOTIDE SEQUENCE [LARGE SCALE GENOMIC DNA]</scope>
    <source>
        <strain evidence="8">Yugu1</strain>
    </source>
</reference>
<feature type="transmembrane region" description="Helical" evidence="7">
    <location>
        <begin position="521"/>
        <end position="546"/>
    </location>
</feature>
<feature type="region of interest" description="Disordered" evidence="6">
    <location>
        <begin position="1"/>
        <end position="49"/>
    </location>
</feature>
<dbReference type="PANTHER" id="PTHR11706:SF47">
    <property type="entry name" value="METAL TRANSPORTER NRAMP4"/>
    <property type="match status" value="1"/>
</dbReference>
<evidence type="ECO:0000256" key="1">
    <source>
        <dbReference type="ARBA" id="ARBA00004141"/>
    </source>
</evidence>
<evidence type="ECO:0000256" key="7">
    <source>
        <dbReference type="SAM" id="Phobius"/>
    </source>
</evidence>
<name>A0A368RSQ8_SETIT</name>
<feature type="compositionally biased region" description="Basic and acidic residues" evidence="6">
    <location>
        <begin position="31"/>
        <end position="43"/>
    </location>
</feature>
<gene>
    <name evidence="8" type="ORF">SETIT_7G056800v2</name>
</gene>
<keyword evidence="3 7" id="KW-0812">Transmembrane</keyword>
<dbReference type="EMBL" id="CM003534">
    <property type="protein sequence ID" value="RCV33114.1"/>
    <property type="molecule type" value="Genomic_DNA"/>
</dbReference>
<feature type="transmembrane region" description="Helical" evidence="7">
    <location>
        <begin position="419"/>
        <end position="442"/>
    </location>
</feature>
<dbReference type="SMR" id="A0A368RSQ8"/>
<evidence type="ECO:0008006" key="9">
    <source>
        <dbReference type="Google" id="ProtNLM"/>
    </source>
</evidence>
<feature type="transmembrane region" description="Helical" evidence="7">
    <location>
        <begin position="324"/>
        <end position="348"/>
    </location>
</feature>
<keyword evidence="5 7" id="KW-0472">Membrane</keyword>
<protein>
    <recommendedName>
        <fullName evidence="9">Metal transporter</fullName>
    </recommendedName>
</protein>
<dbReference type="AlphaFoldDB" id="A0A368RSQ8"/>
<organism evidence="8">
    <name type="scientific">Setaria italica</name>
    <name type="common">Foxtail millet</name>
    <name type="synonym">Panicum italicum</name>
    <dbReference type="NCBI Taxonomy" id="4555"/>
    <lineage>
        <taxon>Eukaryota</taxon>
        <taxon>Viridiplantae</taxon>
        <taxon>Streptophyta</taxon>
        <taxon>Embryophyta</taxon>
        <taxon>Tracheophyta</taxon>
        <taxon>Spermatophyta</taxon>
        <taxon>Magnoliopsida</taxon>
        <taxon>Liliopsida</taxon>
        <taxon>Poales</taxon>
        <taxon>Poaceae</taxon>
        <taxon>PACMAD clade</taxon>
        <taxon>Panicoideae</taxon>
        <taxon>Panicodae</taxon>
        <taxon>Paniceae</taxon>
        <taxon>Cenchrinae</taxon>
        <taxon>Setaria</taxon>
    </lineage>
</organism>
<evidence type="ECO:0000256" key="5">
    <source>
        <dbReference type="ARBA" id="ARBA00023136"/>
    </source>
</evidence>
<dbReference type="InterPro" id="IPR001046">
    <property type="entry name" value="NRAMP_fam"/>
</dbReference>
<feature type="transmembrane region" description="Helical" evidence="7">
    <location>
        <begin position="489"/>
        <end position="515"/>
    </location>
</feature>
<dbReference type="NCBIfam" id="TIGR01197">
    <property type="entry name" value="nramp"/>
    <property type="match status" value="1"/>
</dbReference>
<dbReference type="Pfam" id="PF01566">
    <property type="entry name" value="Nramp"/>
    <property type="match status" value="1"/>
</dbReference>
<accession>A0A368RSQ8</accession>
<feature type="transmembrane region" description="Helical" evidence="7">
    <location>
        <begin position="214"/>
        <end position="231"/>
    </location>
</feature>
<evidence type="ECO:0000256" key="4">
    <source>
        <dbReference type="ARBA" id="ARBA00022989"/>
    </source>
</evidence>
<dbReference type="HAMAP" id="MF_00221">
    <property type="entry name" value="NRAMP"/>
    <property type="match status" value="1"/>
</dbReference>
<dbReference type="GO" id="GO:0016020">
    <property type="term" value="C:membrane"/>
    <property type="evidence" value="ECO:0007669"/>
    <property type="project" value="UniProtKB-SubCell"/>
</dbReference>
<evidence type="ECO:0000313" key="8">
    <source>
        <dbReference type="EMBL" id="RCV33114.1"/>
    </source>
</evidence>
<evidence type="ECO:0000256" key="2">
    <source>
        <dbReference type="ARBA" id="ARBA00009965"/>
    </source>
</evidence>
<feature type="transmembrane region" description="Helical" evidence="7">
    <location>
        <begin position="282"/>
        <end position="303"/>
    </location>
</feature>
<sequence length="582" mass="62536">MQKVAACPMVADHHHHHHHSDAAAAAAVMEEAGRKVEREDQQRGRGSGRVAAVVGASGGGAGEIEIEMAAAATAGGAAGASSSGQQHDDDAEGSLLRQQKSTWKRFLAHAGPGFLISLAYLDPSNVQTDLQAGSSHRYELLWVLFFGFIFVLIIQSLAAKLGIITGKHLAELCMREYPKYVKYGLWLLIEVGVIAATVPGVLGTALAYKILLHIPFWAGVLICGASTFLILALQSCGVRKMEFIGVIFILIMAACFFVEVNSANPPMGEVIQGLFIPRLRGAYATSDAIALFSALIVPHNLFLHSSLVLSRKIPSSPKGVKDTSTFFLIENAFALFLVLLVNVAIVSITGTICADSQMVDDNCSGLTLNSTSVLLKNIFGKSSSKIYGLALLASGQSCTVATSYSGQYIMQGFSGMRKFIIYIIAPCFTIIPSLIICSIGGAAHVRQLIYISAIILAFVLPFALVPLLKFSSSCAMIGPYKNSTCIVRVAWILSMVIMGVNIYFFCTSFLSWLVHSELPRIANAVISTLVFPFMAAYIAALIYLVFKKVSVPVPFPSMPVSSETEVADARRQDDKVDDITVH</sequence>
<dbReference type="GO" id="GO:0046873">
    <property type="term" value="F:metal ion transmembrane transporter activity"/>
    <property type="evidence" value="ECO:0007669"/>
    <property type="project" value="InterPro"/>
</dbReference>
<evidence type="ECO:0000256" key="3">
    <source>
        <dbReference type="ARBA" id="ARBA00022692"/>
    </source>
</evidence>
<dbReference type="OrthoDB" id="635454at2759"/>
<proteinExistence type="inferred from homology"/>
<dbReference type="NCBIfam" id="NF037982">
    <property type="entry name" value="Nramp_1"/>
    <property type="match status" value="1"/>
</dbReference>
<keyword evidence="4 7" id="KW-1133">Transmembrane helix</keyword>
<reference evidence="8" key="2">
    <citation type="submission" date="2015-07" db="EMBL/GenBank/DDBJ databases">
        <authorList>
            <person name="Noorani M."/>
        </authorList>
    </citation>
    <scope>NUCLEOTIDE SEQUENCE</scope>
    <source>
        <strain evidence="8">Yugu1</strain>
    </source>
</reference>
<comment type="similarity">
    <text evidence="2">Belongs to the NRAMP (TC 2.A.55) family.</text>
</comment>
<feature type="transmembrane region" description="Helical" evidence="7">
    <location>
        <begin position="243"/>
        <end position="262"/>
    </location>
</feature>
<dbReference type="PANTHER" id="PTHR11706">
    <property type="entry name" value="SOLUTE CARRIER PROTEIN FAMILY 11 MEMBER"/>
    <property type="match status" value="1"/>
</dbReference>
<feature type="transmembrane region" description="Helical" evidence="7">
    <location>
        <begin position="141"/>
        <end position="163"/>
    </location>
</feature>
<feature type="transmembrane region" description="Helical" evidence="7">
    <location>
        <begin position="106"/>
        <end position="121"/>
    </location>
</feature>
<dbReference type="PRINTS" id="PR00447">
    <property type="entry name" value="NATRESASSCMP"/>
</dbReference>
<feature type="transmembrane region" description="Helical" evidence="7">
    <location>
        <begin position="448"/>
        <end position="468"/>
    </location>
</feature>